<comment type="similarity">
    <text evidence="2">Belongs to the guanylate kinase family.</text>
</comment>
<dbReference type="SMART" id="SM00072">
    <property type="entry name" value="GuKc"/>
    <property type="match status" value="1"/>
</dbReference>
<evidence type="ECO:0000256" key="4">
    <source>
        <dbReference type="ARBA" id="ARBA00022777"/>
    </source>
</evidence>
<dbReference type="KEGG" id="ssg:Selsp_1775"/>
<accession>C9LSF6</accession>
<dbReference type="Gene3D" id="3.40.50.300">
    <property type="entry name" value="P-loop containing nucleotide triphosphate hydrolases"/>
    <property type="match status" value="1"/>
</dbReference>
<dbReference type="HOGENOM" id="CLU_1401596_0_0_9"/>
<dbReference type="EMBL" id="ACKP02000010">
    <property type="protein sequence ID" value="EEX78196.1"/>
    <property type="molecule type" value="Genomic_DNA"/>
</dbReference>
<dbReference type="Pfam" id="PF00625">
    <property type="entry name" value="Guanylate_kin"/>
    <property type="match status" value="1"/>
</dbReference>
<evidence type="ECO:0000256" key="5">
    <source>
        <dbReference type="ARBA" id="ARBA00048594"/>
    </source>
</evidence>
<gene>
    <name evidence="7" type="ordered locus">Selsp_1775</name>
    <name evidence="8" type="ORF">SELSPUOL_00380</name>
</gene>
<evidence type="ECO:0000259" key="6">
    <source>
        <dbReference type="PROSITE" id="PS50052"/>
    </source>
</evidence>
<dbReference type="Proteomes" id="UP000011124">
    <property type="component" value="Chromosome"/>
</dbReference>
<keyword evidence="4 8" id="KW-0418">Kinase</keyword>
<comment type="catalytic activity">
    <reaction evidence="5">
        <text>GMP + ATP = GDP + ADP</text>
        <dbReference type="Rhea" id="RHEA:20780"/>
        <dbReference type="ChEBI" id="CHEBI:30616"/>
        <dbReference type="ChEBI" id="CHEBI:58115"/>
        <dbReference type="ChEBI" id="CHEBI:58189"/>
        <dbReference type="ChEBI" id="CHEBI:456216"/>
        <dbReference type="EC" id="2.7.4.8"/>
    </reaction>
</comment>
<evidence type="ECO:0000256" key="2">
    <source>
        <dbReference type="ARBA" id="ARBA00005790"/>
    </source>
</evidence>
<dbReference type="STRING" id="546271.Selsp_1775"/>
<evidence type="ECO:0000313" key="8">
    <source>
        <dbReference type="EMBL" id="EEX78196.1"/>
    </source>
</evidence>
<dbReference type="GO" id="GO:0005829">
    <property type="term" value="C:cytosol"/>
    <property type="evidence" value="ECO:0007669"/>
    <property type="project" value="TreeGrafter"/>
</dbReference>
<keyword evidence="10" id="KW-1185">Reference proteome</keyword>
<reference evidence="8 9" key="1">
    <citation type="submission" date="2009-09" db="EMBL/GenBank/DDBJ databases">
        <authorList>
            <person name="Weinstock G."/>
            <person name="Sodergren E."/>
            <person name="Clifton S."/>
            <person name="Fulton L."/>
            <person name="Fulton B."/>
            <person name="Courtney L."/>
            <person name="Fronick C."/>
            <person name="Harrison M."/>
            <person name="Strong C."/>
            <person name="Farmer C."/>
            <person name="Delahaunty K."/>
            <person name="Markovic C."/>
            <person name="Hall O."/>
            <person name="Minx P."/>
            <person name="Tomlinson C."/>
            <person name="Mitreva M."/>
            <person name="Nelson J."/>
            <person name="Hou S."/>
            <person name="Wollam A."/>
            <person name="Pepin K.H."/>
            <person name="Johnson M."/>
            <person name="Bhonagiri V."/>
            <person name="Nash W.E."/>
            <person name="Warren W."/>
            <person name="Chinwalla A."/>
            <person name="Mardis E.R."/>
            <person name="Wilson R.K."/>
        </authorList>
    </citation>
    <scope>NUCLEOTIDE SEQUENCE [LARGE SCALE GENOMIC DNA]</scope>
    <source>
        <strain evidence="8">ATCC 35185</strain>
        <strain evidence="9">ATCC 35185 / DSM 20758 / VPI D19B-28</strain>
    </source>
</reference>
<dbReference type="RefSeq" id="WP_006191160.1">
    <property type="nucleotide sequence ID" value="NC_015437.1"/>
</dbReference>
<dbReference type="SUPFAM" id="SSF52540">
    <property type="entry name" value="P-loop containing nucleoside triphosphate hydrolases"/>
    <property type="match status" value="1"/>
</dbReference>
<dbReference type="eggNOG" id="COG0194">
    <property type="taxonomic scope" value="Bacteria"/>
</dbReference>
<evidence type="ECO:0000313" key="10">
    <source>
        <dbReference type="Proteomes" id="UP000011124"/>
    </source>
</evidence>
<dbReference type="PANTHER" id="PTHR23117:SF13">
    <property type="entry name" value="GUANYLATE KINASE"/>
    <property type="match status" value="1"/>
</dbReference>
<dbReference type="EMBL" id="CP002637">
    <property type="protein sequence ID" value="AEC00731.1"/>
    <property type="molecule type" value="Genomic_DNA"/>
</dbReference>
<dbReference type="EC" id="2.7.4.8" evidence="8"/>
<dbReference type="InterPro" id="IPR008144">
    <property type="entry name" value="Guanylate_kin-like_dom"/>
</dbReference>
<dbReference type="PANTHER" id="PTHR23117">
    <property type="entry name" value="GUANYLATE KINASE-RELATED"/>
    <property type="match status" value="1"/>
</dbReference>
<feature type="domain" description="Guanylate kinase-like" evidence="6">
    <location>
        <begin position="3"/>
        <end position="179"/>
    </location>
</feature>
<organism evidence="8 9">
    <name type="scientific">Selenomonas sputigena (strain ATCC 35185 / DSM 20758 / CCUG 44933 / VPI D19B-28)</name>
    <dbReference type="NCBI Taxonomy" id="546271"/>
    <lineage>
        <taxon>Bacteria</taxon>
        <taxon>Bacillati</taxon>
        <taxon>Bacillota</taxon>
        <taxon>Negativicutes</taxon>
        <taxon>Selenomonadales</taxon>
        <taxon>Selenomonadaceae</taxon>
        <taxon>Selenomonas</taxon>
    </lineage>
</organism>
<dbReference type="InterPro" id="IPR008145">
    <property type="entry name" value="GK/Ca_channel_bsu"/>
</dbReference>
<dbReference type="GO" id="GO:0004385">
    <property type="term" value="F:GMP kinase activity"/>
    <property type="evidence" value="ECO:0007669"/>
    <property type="project" value="UniProtKB-EC"/>
</dbReference>
<proteinExistence type="inferred from homology"/>
<dbReference type="InterPro" id="IPR027417">
    <property type="entry name" value="P-loop_NTPase"/>
</dbReference>
<evidence type="ECO:0000256" key="1">
    <source>
        <dbReference type="ARBA" id="ARBA00003531"/>
    </source>
</evidence>
<evidence type="ECO:0000313" key="9">
    <source>
        <dbReference type="Proteomes" id="UP000003505"/>
    </source>
</evidence>
<protein>
    <submittedName>
        <fullName evidence="8">Guanylate kinase</fullName>
        <ecNumber evidence="8">2.7.4.8</ecNumber>
    </submittedName>
</protein>
<name>C9LSF6_SELS3</name>
<reference evidence="7 10" key="2">
    <citation type="submission" date="2011-04" db="EMBL/GenBank/DDBJ databases">
        <title>The complete genome of Selenomonas sputigena DSM 20758.</title>
        <authorList>
            <consortium name="US DOE Joint Genome Institute (JGI-PGF)"/>
            <person name="Lucas S."/>
            <person name="Copeland A."/>
            <person name="Lapidus A."/>
            <person name="Bruce D."/>
            <person name="Goodwin L."/>
            <person name="Pitluck S."/>
            <person name="Peters L."/>
            <person name="Kyrpides N."/>
            <person name="Mavromatis K."/>
            <person name="Ivanova N."/>
            <person name="Ovchinnikova G."/>
            <person name="Teshima H."/>
            <person name="Detter J.C."/>
            <person name="Tapia R."/>
            <person name="Han C."/>
            <person name="Land M."/>
            <person name="Hauser L."/>
            <person name="Markowitz V."/>
            <person name="Cheng J.-F."/>
            <person name="Hugenholtz P."/>
            <person name="Woyke T."/>
            <person name="Wu D."/>
            <person name="Gronow S."/>
            <person name="Wellnitz S."/>
            <person name="Schneider S."/>
            <person name="Klenk H.-P."/>
            <person name="Eisen J.A."/>
        </authorList>
    </citation>
    <scope>NUCLEOTIDE SEQUENCE [LARGE SCALE GENOMIC DNA]</scope>
    <source>
        <strain evidence="7">ATCC 35185</strain>
        <strain evidence="10">ATCC 35185 / DSM 20758 / VPI D19B-28</strain>
    </source>
</reference>
<comment type="function">
    <text evidence="1">Essential for recycling GMP and indirectly, cGMP.</text>
</comment>
<evidence type="ECO:0000256" key="3">
    <source>
        <dbReference type="ARBA" id="ARBA00022679"/>
    </source>
</evidence>
<dbReference type="AlphaFoldDB" id="C9LSF6"/>
<evidence type="ECO:0000313" key="7">
    <source>
        <dbReference type="EMBL" id="AEC00731.1"/>
    </source>
</evidence>
<dbReference type="PROSITE" id="PS50052">
    <property type="entry name" value="GUANYLATE_KINASE_2"/>
    <property type="match status" value="1"/>
</dbReference>
<sequence length="194" mass="22385">MTNKIYALVGPHASGKTVLIGKLMQMGIHYIPLYTTRKPGKIDSDTRFYRFVGKAEFFKQEFIVHVTYKGDYYGVLKKDVLSALQEHKISLVMLEANGVKQLSRLLKENFETIFLMVDYVTLVERMIRLGHKNSEIKYHLEYAENNSEFDNWKDATHVVKIRNVANPGTAFDQILAIMGLMRLLPPEKLKECVQ</sequence>
<dbReference type="Proteomes" id="UP000003505">
    <property type="component" value="Unassembled WGS sequence"/>
</dbReference>
<keyword evidence="3 8" id="KW-0808">Transferase</keyword>
<dbReference type="OrthoDB" id="1033810at2"/>